<comment type="caution">
    <text evidence="8">The sequence shown here is derived from an EMBL/GenBank/DDBJ whole genome shotgun (WGS) entry which is preliminary data.</text>
</comment>
<keyword evidence="3" id="KW-0678">Repressor</keyword>
<evidence type="ECO:0000256" key="3">
    <source>
        <dbReference type="ARBA" id="ARBA00022491"/>
    </source>
</evidence>
<dbReference type="Pfam" id="PF01845">
    <property type="entry name" value="CcdB"/>
    <property type="match status" value="1"/>
</dbReference>
<dbReference type="GO" id="GO:0006276">
    <property type="term" value="P:plasmid maintenance"/>
    <property type="evidence" value="ECO:0007669"/>
    <property type="project" value="InterPro"/>
</dbReference>
<dbReference type="InterPro" id="IPR002712">
    <property type="entry name" value="CcdB"/>
</dbReference>
<evidence type="ECO:0000256" key="1">
    <source>
        <dbReference type="ARBA" id="ARBA00005230"/>
    </source>
</evidence>
<dbReference type="Gene3D" id="2.30.30.110">
    <property type="match status" value="1"/>
</dbReference>
<reference evidence="8 9" key="1">
    <citation type="submission" date="2018-03" db="EMBL/GenBank/DDBJ databases">
        <authorList>
            <person name="Keele B.F."/>
        </authorList>
    </citation>
    <scope>NUCLEOTIDE SEQUENCE [LARGE SCALE GENOMIC DNA]</scope>
    <source>
        <strain evidence="8 9">D20</strain>
    </source>
</reference>
<comment type="similarity">
    <text evidence="1">Belongs to the CcdB toxin family.</text>
</comment>
<dbReference type="EMBL" id="PZKC01000010">
    <property type="protein sequence ID" value="PTD95839.1"/>
    <property type="molecule type" value="Genomic_DNA"/>
</dbReference>
<dbReference type="InterPro" id="IPR011067">
    <property type="entry name" value="Plasmid_toxin/cell-grow_inhib"/>
</dbReference>
<proteinExistence type="inferred from homology"/>
<name>A0A2T4IDI5_9RHOO</name>
<dbReference type="AlphaFoldDB" id="A0A2T4IDI5"/>
<evidence type="ECO:0000313" key="8">
    <source>
        <dbReference type="EMBL" id="PTD95839.1"/>
    </source>
</evidence>
<keyword evidence="4" id="KW-0805">Transcription regulation</keyword>
<dbReference type="Proteomes" id="UP000241193">
    <property type="component" value="Unassembled WGS sequence"/>
</dbReference>
<keyword evidence="9" id="KW-1185">Reference proteome</keyword>
<dbReference type="RefSeq" id="WP_107494080.1">
    <property type="nucleotide sequence ID" value="NZ_PZKC01000010.1"/>
</dbReference>
<evidence type="ECO:0000313" key="9">
    <source>
        <dbReference type="Proteomes" id="UP000241193"/>
    </source>
</evidence>
<evidence type="ECO:0000256" key="7">
    <source>
        <dbReference type="ARBA" id="ARBA00033135"/>
    </source>
</evidence>
<organism evidence="8 9">
    <name type="scientific">Pseudothauera lacus</name>
    <dbReference type="NCBI Taxonomy" id="2136175"/>
    <lineage>
        <taxon>Bacteria</taxon>
        <taxon>Pseudomonadati</taxon>
        <taxon>Pseudomonadota</taxon>
        <taxon>Betaproteobacteria</taxon>
        <taxon>Rhodocyclales</taxon>
        <taxon>Zoogloeaceae</taxon>
        <taxon>Pseudothauera</taxon>
    </lineage>
</organism>
<reference evidence="8 9" key="2">
    <citation type="submission" date="2018-04" db="EMBL/GenBank/DDBJ databases">
        <title>Thauera lacus sp. nov., isolated from an saline lake in Inner Mongolia, China.</title>
        <authorList>
            <person name="Liang Q.-Y."/>
        </authorList>
    </citation>
    <scope>NUCLEOTIDE SEQUENCE [LARGE SCALE GENOMIC DNA]</scope>
    <source>
        <strain evidence="8 9">D20</strain>
    </source>
</reference>
<gene>
    <name evidence="8" type="ORF">C8261_12645</name>
</gene>
<keyword evidence="5" id="KW-0804">Transcription</keyword>
<dbReference type="OrthoDB" id="9813510at2"/>
<evidence type="ECO:0000256" key="2">
    <source>
        <dbReference type="ARBA" id="ARBA00015075"/>
    </source>
</evidence>
<accession>A0A2T4IDI5</accession>
<sequence>MAQFTVYRNPGHLGYLLNVQADVNGHFATRVVVPLFPEGEIPHFAKTLNPVFEVEGHRVVMMTQGLAAVPNQLLKQPVVSLESRRPEIVAALDLLFQGF</sequence>
<dbReference type="GO" id="GO:0008657">
    <property type="term" value="F:DNA topoisomerase type II (double strand cut, ATP-hydrolyzing) inhibitor activity"/>
    <property type="evidence" value="ECO:0007669"/>
    <property type="project" value="InterPro"/>
</dbReference>
<evidence type="ECO:0000256" key="5">
    <source>
        <dbReference type="ARBA" id="ARBA00023163"/>
    </source>
</evidence>
<evidence type="ECO:0000256" key="6">
    <source>
        <dbReference type="ARBA" id="ARBA00029628"/>
    </source>
</evidence>
<protein>
    <recommendedName>
        <fullName evidence="2">Toxin CcdB</fullName>
    </recommendedName>
    <alternativeName>
        <fullName evidence="7">Cytotoxic protein CcdB</fullName>
    </alternativeName>
    <alternativeName>
        <fullName evidence="6">Protein LetD</fullName>
    </alternativeName>
</protein>
<dbReference type="SUPFAM" id="SSF50118">
    <property type="entry name" value="Cell growth inhibitor/plasmid maintenance toxic component"/>
    <property type="match status" value="1"/>
</dbReference>
<evidence type="ECO:0000256" key="4">
    <source>
        <dbReference type="ARBA" id="ARBA00023015"/>
    </source>
</evidence>